<organism evidence="1 2">
    <name type="scientific">Paraburkholderia dinghuensis</name>
    <dbReference type="NCBI Taxonomy" id="2305225"/>
    <lineage>
        <taxon>Bacteria</taxon>
        <taxon>Pseudomonadati</taxon>
        <taxon>Pseudomonadota</taxon>
        <taxon>Betaproteobacteria</taxon>
        <taxon>Burkholderiales</taxon>
        <taxon>Burkholderiaceae</taxon>
        <taxon>Paraburkholderia</taxon>
    </lineage>
</organism>
<gene>
    <name evidence="1" type="ORF">D1Y85_16340</name>
</gene>
<comment type="caution">
    <text evidence="1">The sequence shown here is derived from an EMBL/GenBank/DDBJ whole genome shotgun (WGS) entry which is preliminary data.</text>
</comment>
<dbReference type="RefSeq" id="WP_124152114.1">
    <property type="nucleotide sequence ID" value="NZ_RQIS01000011.1"/>
</dbReference>
<name>A0A3N6PSL7_9BURK</name>
<reference evidence="1 2" key="1">
    <citation type="submission" date="2018-11" db="EMBL/GenBank/DDBJ databases">
        <title>Paraburkholderia sp. DHOA04, isolated from soil.</title>
        <authorList>
            <person name="Gao Z.-H."/>
            <person name="Qiu L.-H."/>
            <person name="Fu J.-C."/>
        </authorList>
    </citation>
    <scope>NUCLEOTIDE SEQUENCE [LARGE SCALE GENOMIC DNA]</scope>
    <source>
        <strain evidence="1 2">DHOA04</strain>
    </source>
</reference>
<proteinExistence type="predicted"/>
<sequence>MSDWDESKQPLAVDVADSGGVSGAFRADKKRDINACPNWAWATPQVQYDWMDSNTPFINIA</sequence>
<dbReference type="OrthoDB" id="9011872at2"/>
<keyword evidence="2" id="KW-1185">Reference proteome</keyword>
<evidence type="ECO:0000313" key="1">
    <source>
        <dbReference type="EMBL" id="RQH04980.1"/>
    </source>
</evidence>
<protein>
    <submittedName>
        <fullName evidence="1">Uncharacterized protein</fullName>
    </submittedName>
</protein>
<evidence type="ECO:0000313" key="2">
    <source>
        <dbReference type="Proteomes" id="UP000272778"/>
    </source>
</evidence>
<dbReference type="AlphaFoldDB" id="A0A3N6PSL7"/>
<dbReference type="EMBL" id="RQIS01000011">
    <property type="protein sequence ID" value="RQH04980.1"/>
    <property type="molecule type" value="Genomic_DNA"/>
</dbReference>
<dbReference type="Proteomes" id="UP000272778">
    <property type="component" value="Unassembled WGS sequence"/>
</dbReference>
<accession>A0A3N6PSL7</accession>